<dbReference type="AlphaFoldDB" id="A0A1Y2GFI3"/>
<evidence type="ECO:0000259" key="7">
    <source>
        <dbReference type="PROSITE" id="PS50115"/>
    </source>
</evidence>
<dbReference type="EMBL" id="MCFF01000034">
    <property type="protein sequence ID" value="ORZ09388.1"/>
    <property type="molecule type" value="Genomic_DNA"/>
</dbReference>
<dbReference type="GeneID" id="33562798"/>
<dbReference type="Gene3D" id="1.20.1270.60">
    <property type="entry name" value="Arfaptin homology (AH) domain/BAR domain"/>
    <property type="match status" value="1"/>
</dbReference>
<organism evidence="8 9">
    <name type="scientific">Lobosporangium transversale</name>
    <dbReference type="NCBI Taxonomy" id="64571"/>
    <lineage>
        <taxon>Eukaryota</taxon>
        <taxon>Fungi</taxon>
        <taxon>Fungi incertae sedis</taxon>
        <taxon>Mucoromycota</taxon>
        <taxon>Mortierellomycotina</taxon>
        <taxon>Mortierellomycetes</taxon>
        <taxon>Mortierellales</taxon>
        <taxon>Mortierellaceae</taxon>
        <taxon>Lobosporangium</taxon>
    </lineage>
</organism>
<dbReference type="SUPFAM" id="SSF50729">
    <property type="entry name" value="PH domain-like"/>
    <property type="match status" value="1"/>
</dbReference>
<dbReference type="PROSITE" id="PS50115">
    <property type="entry name" value="ARFGAP"/>
    <property type="match status" value="1"/>
</dbReference>
<dbReference type="FunCoup" id="A0A1Y2GFI3">
    <property type="interactions" value="213"/>
</dbReference>
<dbReference type="InterPro" id="IPR011993">
    <property type="entry name" value="PH-like_dom_sf"/>
</dbReference>
<feature type="non-terminal residue" evidence="8">
    <location>
        <position position="652"/>
    </location>
</feature>
<dbReference type="InterPro" id="IPR004148">
    <property type="entry name" value="BAR_dom"/>
</dbReference>
<dbReference type="InterPro" id="IPR001849">
    <property type="entry name" value="PH_domain"/>
</dbReference>
<dbReference type="GO" id="GO:0008270">
    <property type="term" value="F:zinc ion binding"/>
    <property type="evidence" value="ECO:0007669"/>
    <property type="project" value="UniProtKB-KW"/>
</dbReference>
<dbReference type="PANTHER" id="PTHR23180:SF160">
    <property type="entry name" value="ADP-RIBOSYLATION FACTOR GTPASE-ACTIVATING PROTEIN EFFECTOR PROTEIN 1"/>
    <property type="match status" value="1"/>
</dbReference>
<dbReference type="SMART" id="SM00105">
    <property type="entry name" value="ArfGap"/>
    <property type="match status" value="1"/>
</dbReference>
<protein>
    <recommendedName>
        <fullName evidence="10">ArfGap-domain-containing protein</fullName>
    </recommendedName>
</protein>
<dbReference type="FunFam" id="2.30.29.30:FF:000252">
    <property type="entry name" value="ARF GTPase activator (Csx2)"/>
    <property type="match status" value="1"/>
</dbReference>
<dbReference type="InParanoid" id="A0A1Y2GFI3"/>
<comment type="caution">
    <text evidence="8">The sequence shown here is derived from an EMBL/GenBank/DDBJ whole genome shotgun (WGS) entry which is preliminary data.</text>
</comment>
<feature type="domain" description="PH" evidence="6">
    <location>
        <begin position="371"/>
        <end position="479"/>
    </location>
</feature>
<sequence>MRLQSGIQRNSVKNARHWRRSTTPEKNYNSRIPAFWNKLPSLPPSHNSLPSFQDVFSQLEGEKTISGASATSTAVPPIPLANDTEDGPLFRATVVECEQHIRNMKSATKRILKAAQNVLETRKAWVAAEEALVKELNLMKAAEPLVQQYLRPLTTQLAGQSETLTQYMKTFIIEPLSQFYGVDIKEAEMRRKSFDEESKEFYSFLSRYMSIKQDNTQKKMEADAKHEKKRRHFERKRLEYWNFLIEMKAGGSKGDEICVNLTNYAEKHCQCIFDMGTVAEGLRPELATIATTNRQRMDQHKARQAVENSLALLRPPSRQYTKDGPGLPLASDANTPTSADNPSQPSNASSLSISGIRDLEHQDIDAGLALGRRKEGFLFATSRPSGHNNTVLEKPNINWHKYWCVLSEGQLYEYSHWRKGVTQPHNDPINLRIATVRSCRDQDRRFCFEVITPKFRRVYQATSAEDMNSWINVISNAIQGLLNGTSSCRNLNLEYARIQPGQAVGRKRGGSAADALTELGQFIHPKGEAGDSSDSNNVPQDSDQLGTQLLRLMREKHPSNTICAECGAKNPDWCVINLGILVCIECSGIHRGLGTHISKVRSLTLDTTSYTKDLFEFIRSVGNNISNDIWEANLITPDGLLHKATAQPAEAK</sequence>
<dbReference type="GO" id="GO:0005737">
    <property type="term" value="C:cytoplasm"/>
    <property type="evidence" value="ECO:0007669"/>
    <property type="project" value="InterPro"/>
</dbReference>
<keyword evidence="1" id="KW-0479">Metal-binding</keyword>
<dbReference type="PROSITE" id="PS50003">
    <property type="entry name" value="PH_DOMAIN"/>
    <property type="match status" value="1"/>
</dbReference>
<dbReference type="Pfam" id="PF01412">
    <property type="entry name" value="ArfGap"/>
    <property type="match status" value="1"/>
</dbReference>
<evidence type="ECO:0008006" key="10">
    <source>
        <dbReference type="Google" id="ProtNLM"/>
    </source>
</evidence>
<dbReference type="Gene3D" id="2.30.29.30">
    <property type="entry name" value="Pleckstrin-homology domain (PH domain)/Phosphotyrosine-binding domain (PTB)"/>
    <property type="match status" value="1"/>
</dbReference>
<dbReference type="InterPro" id="IPR045258">
    <property type="entry name" value="ACAP1/2/3-like"/>
</dbReference>
<dbReference type="CDD" id="cd08204">
    <property type="entry name" value="ArfGap"/>
    <property type="match status" value="1"/>
</dbReference>
<proteinExistence type="predicted"/>
<evidence type="ECO:0000256" key="5">
    <source>
        <dbReference type="SAM" id="MobiDB-lite"/>
    </source>
</evidence>
<reference evidence="8 9" key="1">
    <citation type="submission" date="2016-07" db="EMBL/GenBank/DDBJ databases">
        <title>Pervasive Adenine N6-methylation of Active Genes in Fungi.</title>
        <authorList>
            <consortium name="DOE Joint Genome Institute"/>
            <person name="Mondo S.J."/>
            <person name="Dannebaum R.O."/>
            <person name="Kuo R.C."/>
            <person name="Labutti K."/>
            <person name="Haridas S."/>
            <person name="Kuo A."/>
            <person name="Salamov A."/>
            <person name="Ahrendt S.R."/>
            <person name="Lipzen A."/>
            <person name="Sullivan W."/>
            <person name="Andreopoulos W.B."/>
            <person name="Clum A."/>
            <person name="Lindquist E."/>
            <person name="Daum C."/>
            <person name="Ramamoorthy G.K."/>
            <person name="Gryganskyi A."/>
            <person name="Culley D."/>
            <person name="Magnuson J.K."/>
            <person name="James T.Y."/>
            <person name="O'Malley M.A."/>
            <person name="Stajich J.E."/>
            <person name="Spatafora J.W."/>
            <person name="Visel A."/>
            <person name="Grigoriev I.V."/>
        </authorList>
    </citation>
    <scope>NUCLEOTIDE SEQUENCE [LARGE SCALE GENOMIC DNA]</scope>
    <source>
        <strain evidence="8 9">NRRL 3116</strain>
    </source>
</reference>
<dbReference type="SMART" id="SM00233">
    <property type="entry name" value="PH"/>
    <property type="match status" value="1"/>
</dbReference>
<evidence type="ECO:0000256" key="1">
    <source>
        <dbReference type="ARBA" id="ARBA00022723"/>
    </source>
</evidence>
<evidence type="ECO:0000256" key="3">
    <source>
        <dbReference type="ARBA" id="ARBA00022833"/>
    </source>
</evidence>
<gene>
    <name evidence="8" type="ORF">BCR41DRAFT_309500</name>
</gene>
<dbReference type="Gene3D" id="1.10.220.150">
    <property type="entry name" value="Arf GTPase activating protein"/>
    <property type="match status" value="1"/>
</dbReference>
<keyword evidence="2 4" id="KW-0863">Zinc-finger</keyword>
<dbReference type="SUPFAM" id="SSF57863">
    <property type="entry name" value="ArfGap/RecO-like zinc finger"/>
    <property type="match status" value="1"/>
</dbReference>
<dbReference type="Pfam" id="PF00169">
    <property type="entry name" value="PH"/>
    <property type="match status" value="1"/>
</dbReference>
<dbReference type="RefSeq" id="XP_021878841.1">
    <property type="nucleotide sequence ID" value="XM_022020954.1"/>
</dbReference>
<dbReference type="InterPro" id="IPR037278">
    <property type="entry name" value="ARFGAP/RecO"/>
</dbReference>
<dbReference type="Pfam" id="PF16746">
    <property type="entry name" value="BAR_3"/>
    <property type="match status" value="1"/>
</dbReference>
<keyword evidence="3" id="KW-0862">Zinc</keyword>
<dbReference type="STRING" id="64571.A0A1Y2GFI3"/>
<dbReference type="GO" id="GO:0005096">
    <property type="term" value="F:GTPase activator activity"/>
    <property type="evidence" value="ECO:0007669"/>
    <property type="project" value="InterPro"/>
</dbReference>
<dbReference type="InterPro" id="IPR038508">
    <property type="entry name" value="ArfGAP_dom_sf"/>
</dbReference>
<dbReference type="PRINTS" id="PR00405">
    <property type="entry name" value="REVINTRACTNG"/>
</dbReference>
<dbReference type="InterPro" id="IPR001164">
    <property type="entry name" value="ArfGAP_dom"/>
</dbReference>
<evidence type="ECO:0000313" key="9">
    <source>
        <dbReference type="Proteomes" id="UP000193648"/>
    </source>
</evidence>
<evidence type="ECO:0000256" key="2">
    <source>
        <dbReference type="ARBA" id="ARBA00022771"/>
    </source>
</evidence>
<evidence type="ECO:0000256" key="4">
    <source>
        <dbReference type="PROSITE-ProRule" id="PRU00288"/>
    </source>
</evidence>
<name>A0A1Y2GFI3_9FUNG</name>
<dbReference type="SUPFAM" id="SSF103657">
    <property type="entry name" value="BAR/IMD domain-like"/>
    <property type="match status" value="1"/>
</dbReference>
<evidence type="ECO:0000259" key="6">
    <source>
        <dbReference type="PROSITE" id="PS50003"/>
    </source>
</evidence>
<feature type="region of interest" description="Disordered" evidence="5">
    <location>
        <begin position="1"/>
        <end position="26"/>
    </location>
</feature>
<feature type="domain" description="Arf-GAP" evidence="7">
    <location>
        <begin position="547"/>
        <end position="634"/>
    </location>
</feature>
<dbReference type="PANTHER" id="PTHR23180">
    <property type="entry name" value="CENTAURIN/ARF"/>
    <property type="match status" value="1"/>
</dbReference>
<feature type="region of interest" description="Disordered" evidence="5">
    <location>
        <begin position="292"/>
        <end position="351"/>
    </location>
</feature>
<dbReference type="Proteomes" id="UP000193648">
    <property type="component" value="Unassembled WGS sequence"/>
</dbReference>
<accession>A0A1Y2GFI3</accession>
<dbReference type="OrthoDB" id="10266696at2759"/>
<keyword evidence="9" id="KW-1185">Reference proteome</keyword>
<feature type="compositionally biased region" description="Polar residues" evidence="5">
    <location>
        <begin position="1"/>
        <end position="13"/>
    </location>
</feature>
<feature type="compositionally biased region" description="Polar residues" evidence="5">
    <location>
        <begin position="332"/>
        <end position="351"/>
    </location>
</feature>
<dbReference type="InterPro" id="IPR027267">
    <property type="entry name" value="AH/BAR_dom_sf"/>
</dbReference>
<evidence type="ECO:0000313" key="8">
    <source>
        <dbReference type="EMBL" id="ORZ09388.1"/>
    </source>
</evidence>